<keyword evidence="4" id="KW-0479">Metal-binding</keyword>
<evidence type="ECO:0000256" key="6">
    <source>
        <dbReference type="ARBA" id="ARBA00023014"/>
    </source>
</evidence>
<dbReference type="Pfam" id="PF04055">
    <property type="entry name" value="Radical_SAM"/>
    <property type="match status" value="1"/>
</dbReference>
<evidence type="ECO:0000256" key="5">
    <source>
        <dbReference type="ARBA" id="ARBA00023004"/>
    </source>
</evidence>
<evidence type="ECO:0000256" key="2">
    <source>
        <dbReference type="ARBA" id="ARBA00022485"/>
    </source>
</evidence>
<dbReference type="SUPFAM" id="SSF102114">
    <property type="entry name" value="Radical SAM enzymes"/>
    <property type="match status" value="1"/>
</dbReference>
<dbReference type="UniPathway" id="UPA00782"/>
<organism evidence="8 9">
    <name type="scientific">Heliomicrobium gestii</name>
    <name type="common">Heliobacterium gestii</name>
    <dbReference type="NCBI Taxonomy" id="2699"/>
    <lineage>
        <taxon>Bacteria</taxon>
        <taxon>Bacillati</taxon>
        <taxon>Bacillota</taxon>
        <taxon>Clostridia</taxon>
        <taxon>Eubacteriales</taxon>
        <taxon>Heliobacteriaceae</taxon>
        <taxon>Heliomicrobium</taxon>
    </lineage>
</organism>
<keyword evidence="3" id="KW-0949">S-adenosyl-L-methionine</keyword>
<keyword evidence="6" id="KW-0411">Iron-sulfur</keyword>
<feature type="domain" description="Radical SAM core" evidence="7">
    <location>
        <begin position="100"/>
        <end position="269"/>
    </location>
</feature>
<dbReference type="GO" id="GO:0016491">
    <property type="term" value="F:oxidoreductase activity"/>
    <property type="evidence" value="ECO:0007669"/>
    <property type="project" value="InterPro"/>
</dbReference>
<dbReference type="SFLD" id="SFLDG01384">
    <property type="entry name" value="thioether_bond_formation_requi"/>
    <property type="match status" value="1"/>
</dbReference>
<dbReference type="Proteomes" id="UP000471031">
    <property type="component" value="Unassembled WGS sequence"/>
</dbReference>
<keyword evidence="5" id="KW-0408">Iron</keyword>
<evidence type="ECO:0000313" key="9">
    <source>
        <dbReference type="Proteomes" id="UP000471031"/>
    </source>
</evidence>
<dbReference type="InterPro" id="IPR023885">
    <property type="entry name" value="4Fe4S-binding_SPASM_dom"/>
</dbReference>
<evidence type="ECO:0000256" key="1">
    <source>
        <dbReference type="ARBA" id="ARBA00001966"/>
    </source>
</evidence>
<dbReference type="RefSeq" id="WP_161260513.1">
    <property type="nucleotide sequence ID" value="NZ_JAFBDC010000002.1"/>
</dbReference>
<evidence type="ECO:0000259" key="7">
    <source>
        <dbReference type="Pfam" id="PF04055"/>
    </source>
</evidence>
<dbReference type="SFLD" id="SFLDG01386">
    <property type="entry name" value="main_SPASM_domain-containing"/>
    <property type="match status" value="1"/>
</dbReference>
<keyword evidence="2" id="KW-0004">4Fe-4S</keyword>
<evidence type="ECO:0000313" key="8">
    <source>
        <dbReference type="EMBL" id="MZP41920.1"/>
    </source>
</evidence>
<dbReference type="GO" id="GO:0046872">
    <property type="term" value="F:metal ion binding"/>
    <property type="evidence" value="ECO:0007669"/>
    <property type="project" value="UniProtKB-KW"/>
</dbReference>
<dbReference type="InterPro" id="IPR023867">
    <property type="entry name" value="Sulphatase_maturase_rSAM"/>
</dbReference>
<dbReference type="InterPro" id="IPR058240">
    <property type="entry name" value="rSAM_sf"/>
</dbReference>
<comment type="caution">
    <text evidence="8">The sequence shown here is derived from an EMBL/GenBank/DDBJ whole genome shotgun (WGS) entry which is preliminary data.</text>
</comment>
<dbReference type="SFLD" id="SFLDS00029">
    <property type="entry name" value="Radical_SAM"/>
    <property type="match status" value="1"/>
</dbReference>
<dbReference type="InterPro" id="IPR007197">
    <property type="entry name" value="rSAM"/>
</dbReference>
<dbReference type="GO" id="GO:0051539">
    <property type="term" value="F:4 iron, 4 sulfur cluster binding"/>
    <property type="evidence" value="ECO:0007669"/>
    <property type="project" value="UniProtKB-KW"/>
</dbReference>
<name>A0A845LAG3_HELGE</name>
<dbReference type="NCBIfam" id="TIGR04085">
    <property type="entry name" value="rSAM_more_4Fe4S"/>
    <property type="match status" value="1"/>
</dbReference>
<evidence type="ECO:0000256" key="4">
    <source>
        <dbReference type="ARBA" id="ARBA00022723"/>
    </source>
</evidence>
<dbReference type="SFLD" id="SFLDG01067">
    <property type="entry name" value="SPASM/twitch_domain_containing"/>
    <property type="match status" value="1"/>
</dbReference>
<keyword evidence="9" id="KW-1185">Reference proteome</keyword>
<evidence type="ECO:0000256" key="3">
    <source>
        <dbReference type="ARBA" id="ARBA00022691"/>
    </source>
</evidence>
<dbReference type="Gene3D" id="3.20.20.70">
    <property type="entry name" value="Aldolase class I"/>
    <property type="match status" value="1"/>
</dbReference>
<sequence>MYQNYKVSRFNTMVKIDDDNRLIYNGLSQGFSLLDSSEMEVFDRVQLGKRGSITGEDRNIIDHLLVNNFLVPVDIDEVEVFKKHYLKEREKTDNMGLTILPTLNCNFGCAYCFEGDEKSTALMPEKIQQSIFRLLEQKGPTIKSLNITWFGGEPLIGLNIIKKLSNRIIPYCDTRGIAYYASLITNGYLLTDEIVAELYLRKIRTIQITLDGAELLHDQSRFLKTTGEGSYRRIIDNIKGYIHKYPLKTLIRINMDKRNMDSIYALLDDLAAQGLGNTGRLSVYFSPIEASTYACGKVVDDVIHMKNFAEHEFELYKYALSKGLCDLGLPYRLVGICTASRPNGLVILPNGDLHRCWETVSDGKKKVGLLGNGDDLTKNAMETKWSSWTPFAQEECRDCAILPNCAGYCAYRFIYHSEFHGDFNTPCPALKYNIKDKLLHFAASKDPAVARLLLLNEARGGEAIR</sequence>
<protein>
    <submittedName>
        <fullName evidence="8">SPASM domain-containing protein</fullName>
    </submittedName>
</protein>
<dbReference type="InterPro" id="IPR013785">
    <property type="entry name" value="Aldolase_TIM"/>
</dbReference>
<dbReference type="PANTHER" id="PTHR43787:SF3">
    <property type="entry name" value="ARYLSULFATASE REGULATORY PROTEIN"/>
    <property type="match status" value="1"/>
</dbReference>
<dbReference type="AlphaFoldDB" id="A0A845LAG3"/>
<dbReference type="CDD" id="cd01335">
    <property type="entry name" value="Radical_SAM"/>
    <property type="match status" value="1"/>
</dbReference>
<comment type="cofactor">
    <cofactor evidence="1">
        <name>[4Fe-4S] cluster</name>
        <dbReference type="ChEBI" id="CHEBI:49883"/>
    </cofactor>
</comment>
<gene>
    <name evidence="8" type="ORF">GTO89_02585</name>
</gene>
<dbReference type="OrthoDB" id="9808591at2"/>
<dbReference type="PANTHER" id="PTHR43787">
    <property type="entry name" value="FEMO COFACTOR BIOSYNTHESIS PROTEIN NIFB-RELATED"/>
    <property type="match status" value="1"/>
</dbReference>
<reference evidence="8 9" key="1">
    <citation type="submission" date="2020-01" db="EMBL/GenBank/DDBJ databases">
        <title>Whole genome sequence of Heliobacterium gestii DSM 11169.</title>
        <authorList>
            <person name="Kyndt J.A."/>
            <person name="Meyer T.E."/>
        </authorList>
    </citation>
    <scope>NUCLEOTIDE SEQUENCE [LARGE SCALE GENOMIC DNA]</scope>
    <source>
        <strain evidence="8 9">DSM 11169</strain>
    </source>
</reference>
<dbReference type="EMBL" id="WXEX01000002">
    <property type="protein sequence ID" value="MZP41920.1"/>
    <property type="molecule type" value="Genomic_DNA"/>
</dbReference>
<accession>A0A845LAG3</accession>
<proteinExistence type="predicted"/>